<evidence type="ECO:0000256" key="1">
    <source>
        <dbReference type="ARBA" id="ARBA00022737"/>
    </source>
</evidence>
<comment type="caution">
    <text evidence="3">The sequence shown here is derived from an EMBL/GenBank/DDBJ whole genome shotgun (WGS) entry which is preliminary data.</text>
</comment>
<evidence type="ECO:0000313" key="3">
    <source>
        <dbReference type="EMBL" id="KAF7258894.1"/>
    </source>
</evidence>
<dbReference type="OrthoDB" id="261433at2759"/>
<dbReference type="PANTHER" id="PTHR46708:SF2">
    <property type="entry name" value="FIBRONECTIN TYPE-III DOMAIN-CONTAINING PROTEIN"/>
    <property type="match status" value="1"/>
</dbReference>
<dbReference type="InterPro" id="IPR013783">
    <property type="entry name" value="Ig-like_fold"/>
</dbReference>
<dbReference type="InterPro" id="IPR050991">
    <property type="entry name" value="ECM_Regulatory_Proteins"/>
</dbReference>
<keyword evidence="1" id="KW-0677">Repeat</keyword>
<dbReference type="AlphaFoldDB" id="A0A8S9YWD1"/>
<evidence type="ECO:0000313" key="4">
    <source>
        <dbReference type="Proteomes" id="UP000822476"/>
    </source>
</evidence>
<dbReference type="EMBL" id="JTDE01001478">
    <property type="protein sequence ID" value="KAF7258894.1"/>
    <property type="molecule type" value="Genomic_DNA"/>
</dbReference>
<dbReference type="Gene3D" id="2.60.40.10">
    <property type="entry name" value="Immunoglobulins"/>
    <property type="match status" value="1"/>
</dbReference>
<name>A0A8S9YWD1_9TREM</name>
<keyword evidence="4" id="KW-1185">Reference proteome</keyword>
<feature type="domain" description="Fibronectin type-III" evidence="2">
    <location>
        <begin position="428"/>
        <end position="519"/>
    </location>
</feature>
<gene>
    <name evidence="3" type="ORF">EG68_03885</name>
</gene>
<dbReference type="InterPro" id="IPR003961">
    <property type="entry name" value="FN3_dom"/>
</dbReference>
<dbReference type="Pfam" id="PF00041">
    <property type="entry name" value="fn3"/>
    <property type="match status" value="1"/>
</dbReference>
<proteinExistence type="predicted"/>
<organism evidence="3 4">
    <name type="scientific">Paragonimus skrjabini miyazakii</name>
    <dbReference type="NCBI Taxonomy" id="59628"/>
    <lineage>
        <taxon>Eukaryota</taxon>
        <taxon>Metazoa</taxon>
        <taxon>Spiralia</taxon>
        <taxon>Lophotrochozoa</taxon>
        <taxon>Platyhelminthes</taxon>
        <taxon>Trematoda</taxon>
        <taxon>Digenea</taxon>
        <taxon>Plagiorchiida</taxon>
        <taxon>Troglotremata</taxon>
        <taxon>Troglotrematidae</taxon>
        <taxon>Paragonimus</taxon>
    </lineage>
</organism>
<dbReference type="PROSITE" id="PS50853">
    <property type="entry name" value="FN3"/>
    <property type="match status" value="1"/>
</dbReference>
<protein>
    <recommendedName>
        <fullName evidence="2">Fibronectin type-III domain-containing protein</fullName>
    </recommendedName>
</protein>
<accession>A0A8S9YWD1</accession>
<sequence length="519" mass="59121">MSDLWLFSFMDDELREKIKIQSEQTKAVVYSKRTCLRHNFLIATSKSYTENSILAYVDNTEMRSAVKDIQVYHMGTDILVKWQINEVPCKSDTFRVQLLDYKYQQFAETQAKDTSTVLFNNTSPEGIYHVRISWDVYSTVRNLYTHAVGLENVNHGVPAVPHVTDLGNARARVRWTTNPHCTPDLIHVHFREPSSIGLLKVIPGTDETTVITGMKQCIQYAIQLGFSYTTGKEYLSDPAYMTFLSDGTFHNAPKLSFDQNGSLLVQWLLRPGCIVNQTVVTVETNDQPAKEYNVTGDQPLARLNDLEPCAFHTVYVTIQYKNGNVERTNSSEIHSFTKEIGLTKIKTYIVDDVLLAHWESTQNCQALGYRVDLMNPTTGQTKAYLTGEMKYRVSIGECVKSCQLLVSAISVDTMVPVTTLIDVRPERVPAQPRPPFVRRDGPALFVWWTEPNLDLTIQSYKLFVNDSKKMIRDFEVKQPRRSILLNNIEENVVYSLNLRAINESGESQPSLSVQYKWNG</sequence>
<dbReference type="InterPro" id="IPR036116">
    <property type="entry name" value="FN3_sf"/>
</dbReference>
<evidence type="ECO:0000259" key="2">
    <source>
        <dbReference type="PROSITE" id="PS50853"/>
    </source>
</evidence>
<reference evidence="3" key="1">
    <citation type="submission" date="2019-07" db="EMBL/GenBank/DDBJ databases">
        <title>Annotation for the trematode Paragonimus miyazaki's.</title>
        <authorList>
            <person name="Choi Y.-J."/>
        </authorList>
    </citation>
    <scope>NUCLEOTIDE SEQUENCE</scope>
    <source>
        <strain evidence="3">Japan</strain>
    </source>
</reference>
<dbReference type="Proteomes" id="UP000822476">
    <property type="component" value="Unassembled WGS sequence"/>
</dbReference>
<dbReference type="SUPFAM" id="SSF49265">
    <property type="entry name" value="Fibronectin type III"/>
    <property type="match status" value="2"/>
</dbReference>
<dbReference type="CDD" id="cd00063">
    <property type="entry name" value="FN3"/>
    <property type="match status" value="1"/>
</dbReference>
<dbReference type="PANTHER" id="PTHR46708">
    <property type="entry name" value="TENASCIN"/>
    <property type="match status" value="1"/>
</dbReference>